<keyword evidence="4" id="KW-1185">Reference proteome</keyword>
<dbReference type="AlphaFoldDB" id="A0A2I1D091"/>
<dbReference type="EMBL" id="MSFM01000008">
    <property type="protein sequence ID" value="PKY03295.1"/>
    <property type="molecule type" value="Genomic_DNA"/>
</dbReference>
<name>A0A2I1D091_ASPC2</name>
<evidence type="ECO:0000313" key="3">
    <source>
        <dbReference type="EMBL" id="PKY03295.1"/>
    </source>
</evidence>
<sequence length="139" mass="15042">MHISKLLLALVANASLGSACTFGFHIMRNQNTFDLSGGLSCEIRIWKADDATGNDESQASAKIECGEGCKTLKYDGAEYEFCHNGPGEIASLRDGATVQRKGGGNKVNIIPDGEDKKDLDQGPFASSNQHSYWRNNIKC</sequence>
<dbReference type="GeneID" id="36544931"/>
<evidence type="ECO:0000256" key="1">
    <source>
        <dbReference type="SAM" id="MobiDB-lite"/>
    </source>
</evidence>
<dbReference type="Proteomes" id="UP000234254">
    <property type="component" value="Unassembled WGS sequence"/>
</dbReference>
<dbReference type="OrthoDB" id="4494422at2759"/>
<organism evidence="3 4">
    <name type="scientific">Aspergillus campestris (strain IBT 28561)</name>
    <dbReference type="NCBI Taxonomy" id="1392248"/>
    <lineage>
        <taxon>Eukaryota</taxon>
        <taxon>Fungi</taxon>
        <taxon>Dikarya</taxon>
        <taxon>Ascomycota</taxon>
        <taxon>Pezizomycotina</taxon>
        <taxon>Eurotiomycetes</taxon>
        <taxon>Eurotiomycetidae</taxon>
        <taxon>Eurotiales</taxon>
        <taxon>Aspergillaceae</taxon>
        <taxon>Aspergillus</taxon>
        <taxon>Aspergillus subgen. Circumdati</taxon>
    </lineage>
</organism>
<proteinExistence type="predicted"/>
<gene>
    <name evidence="3" type="ORF">P168DRAFT_291426</name>
</gene>
<evidence type="ECO:0000313" key="4">
    <source>
        <dbReference type="Proteomes" id="UP000234254"/>
    </source>
</evidence>
<reference evidence="3" key="1">
    <citation type="submission" date="2016-12" db="EMBL/GenBank/DDBJ databases">
        <title>The genomes of Aspergillus section Nigri reveals drivers in fungal speciation.</title>
        <authorList>
            <consortium name="DOE Joint Genome Institute"/>
            <person name="Vesth T.C."/>
            <person name="Nybo J."/>
            <person name="Theobald S."/>
            <person name="Brandl J."/>
            <person name="Frisvad J.C."/>
            <person name="Nielsen K.F."/>
            <person name="Lyhne E.K."/>
            <person name="Kogle M.E."/>
            <person name="Kuo A."/>
            <person name="Riley R."/>
            <person name="Clum A."/>
            <person name="Nolan M."/>
            <person name="Lipzen A."/>
            <person name="Salamov A."/>
            <person name="Henrissat B."/>
            <person name="Wiebenga A."/>
            <person name="De vries R.P."/>
            <person name="Grigoriev I.V."/>
            <person name="Mortensen U.H."/>
            <person name="Andersen M.R."/>
            <person name="Baker S.E."/>
        </authorList>
    </citation>
    <scope>NUCLEOTIDE SEQUENCE</scope>
    <source>
        <strain evidence="3">IBT 28561</strain>
    </source>
</reference>
<dbReference type="VEuPathDB" id="FungiDB:P168DRAFT_291426"/>
<evidence type="ECO:0008006" key="5">
    <source>
        <dbReference type="Google" id="ProtNLM"/>
    </source>
</evidence>
<comment type="caution">
    <text evidence="3">The sequence shown here is derived from an EMBL/GenBank/DDBJ whole genome shotgun (WGS) entry which is preliminary data.</text>
</comment>
<dbReference type="RefSeq" id="XP_024691889.1">
    <property type="nucleotide sequence ID" value="XM_024837407.1"/>
</dbReference>
<feature type="signal peptide" evidence="2">
    <location>
        <begin position="1"/>
        <end position="19"/>
    </location>
</feature>
<dbReference type="PROSITE" id="PS51257">
    <property type="entry name" value="PROKAR_LIPOPROTEIN"/>
    <property type="match status" value="1"/>
</dbReference>
<keyword evidence="2" id="KW-0732">Signal</keyword>
<feature type="region of interest" description="Disordered" evidence="1">
    <location>
        <begin position="103"/>
        <end position="126"/>
    </location>
</feature>
<feature type="chain" id="PRO_5014119630" description="Cyanovirin-N domain-containing protein" evidence="2">
    <location>
        <begin position="20"/>
        <end position="139"/>
    </location>
</feature>
<protein>
    <recommendedName>
        <fullName evidence="5">Cyanovirin-N domain-containing protein</fullName>
    </recommendedName>
</protein>
<evidence type="ECO:0000256" key="2">
    <source>
        <dbReference type="SAM" id="SignalP"/>
    </source>
</evidence>
<accession>A0A2I1D091</accession>